<evidence type="ECO:0000313" key="3">
    <source>
        <dbReference type="Proteomes" id="UP001596156"/>
    </source>
</evidence>
<dbReference type="Proteomes" id="UP001596156">
    <property type="component" value="Unassembled WGS sequence"/>
</dbReference>
<feature type="region of interest" description="Disordered" evidence="1">
    <location>
        <begin position="53"/>
        <end position="98"/>
    </location>
</feature>
<dbReference type="EMBL" id="JBHSKL010000049">
    <property type="protein sequence ID" value="MFC5229368.1"/>
    <property type="molecule type" value="Genomic_DNA"/>
</dbReference>
<protein>
    <submittedName>
        <fullName evidence="2">Uncharacterized protein</fullName>
    </submittedName>
</protein>
<evidence type="ECO:0000313" key="2">
    <source>
        <dbReference type="EMBL" id="MFC5229368.1"/>
    </source>
</evidence>
<name>A0ABW0DGR4_STRFI</name>
<evidence type="ECO:0000256" key="1">
    <source>
        <dbReference type="SAM" id="MobiDB-lite"/>
    </source>
</evidence>
<comment type="caution">
    <text evidence="2">The sequence shown here is derived from an EMBL/GenBank/DDBJ whole genome shotgun (WGS) entry which is preliminary data.</text>
</comment>
<feature type="compositionally biased region" description="Basic and acidic residues" evidence="1">
    <location>
        <begin position="78"/>
        <end position="87"/>
    </location>
</feature>
<feature type="compositionally biased region" description="Low complexity" evidence="1">
    <location>
        <begin position="64"/>
        <end position="77"/>
    </location>
</feature>
<dbReference type="RefSeq" id="WP_344642325.1">
    <property type="nucleotide sequence ID" value="NZ_BAAASS010000002.1"/>
</dbReference>
<reference evidence="3" key="1">
    <citation type="journal article" date="2019" name="Int. J. Syst. Evol. Microbiol.">
        <title>The Global Catalogue of Microorganisms (GCM) 10K type strain sequencing project: providing services to taxonomists for standard genome sequencing and annotation.</title>
        <authorList>
            <consortium name="The Broad Institute Genomics Platform"/>
            <consortium name="The Broad Institute Genome Sequencing Center for Infectious Disease"/>
            <person name="Wu L."/>
            <person name="Ma J."/>
        </authorList>
    </citation>
    <scope>NUCLEOTIDE SEQUENCE [LARGE SCALE GENOMIC DNA]</scope>
    <source>
        <strain evidence="3">CCM 8479</strain>
    </source>
</reference>
<organism evidence="2 3">
    <name type="scientific">Streptomyces fimbriatus</name>
    <dbReference type="NCBI Taxonomy" id="68197"/>
    <lineage>
        <taxon>Bacteria</taxon>
        <taxon>Bacillati</taxon>
        <taxon>Actinomycetota</taxon>
        <taxon>Actinomycetes</taxon>
        <taxon>Kitasatosporales</taxon>
        <taxon>Streptomycetaceae</taxon>
        <taxon>Streptomyces</taxon>
    </lineage>
</organism>
<accession>A0ABW0DGR4</accession>
<gene>
    <name evidence="2" type="ORF">ACFPN6_33390</name>
</gene>
<proteinExistence type="predicted"/>
<keyword evidence="3" id="KW-1185">Reference proteome</keyword>
<sequence length="98" mass="10531">MDDPVRKAAHPERRVGRFRPEDGFARAAVGEAPYGRPLSGIRGPRLDAAGVRAKSEQAGERSAAVRGRTAARPAVRGGARDAARDTAARGYLPRRQQE</sequence>